<dbReference type="Pfam" id="PF24883">
    <property type="entry name" value="NPHP3_N"/>
    <property type="match status" value="1"/>
</dbReference>
<dbReference type="EMBL" id="SKBQ01000091">
    <property type="protein sequence ID" value="TPX07272.1"/>
    <property type="molecule type" value="Genomic_DNA"/>
</dbReference>
<comment type="caution">
    <text evidence="4">The sequence shown here is derived from an EMBL/GenBank/DDBJ whole genome shotgun (WGS) entry which is preliminary data.</text>
</comment>
<dbReference type="PANTHER" id="PTHR10039">
    <property type="entry name" value="AMELOGENIN"/>
    <property type="match status" value="1"/>
</dbReference>
<dbReference type="OrthoDB" id="2687876at2759"/>
<dbReference type="RefSeq" id="XP_030988983.1">
    <property type="nucleotide sequence ID" value="XM_031133423.1"/>
</dbReference>
<feature type="domain" description="Nephrocystin 3-like N-terminal" evidence="3">
    <location>
        <begin position="489"/>
        <end position="548"/>
    </location>
</feature>
<reference evidence="4 5" key="1">
    <citation type="submission" date="2019-06" db="EMBL/GenBank/DDBJ databases">
        <title>Draft genome sequence of the filamentous fungus Phialemoniopsis curvata isolated from diesel fuel.</title>
        <authorList>
            <person name="Varaljay V.A."/>
            <person name="Lyon W.J."/>
            <person name="Crouch A.L."/>
            <person name="Drake C.E."/>
            <person name="Hollomon J.M."/>
            <person name="Nadeau L.J."/>
            <person name="Nunn H.S."/>
            <person name="Stevenson B.S."/>
            <person name="Bojanowski C.L."/>
            <person name="Crookes-Goodson W.J."/>
        </authorList>
    </citation>
    <scope>NUCLEOTIDE SEQUENCE [LARGE SCALE GENOMIC DNA]</scope>
    <source>
        <strain evidence="4 5">D216</strain>
    </source>
</reference>
<protein>
    <recommendedName>
        <fullName evidence="3">Nephrocystin 3-like N-terminal domain-containing protein</fullName>
    </recommendedName>
</protein>
<dbReference type="SUPFAM" id="SSF82171">
    <property type="entry name" value="DPP6 N-terminal domain-like"/>
    <property type="match status" value="1"/>
</dbReference>
<dbReference type="GeneID" id="41978216"/>
<evidence type="ECO:0000256" key="2">
    <source>
        <dbReference type="SAM" id="MobiDB-lite"/>
    </source>
</evidence>
<dbReference type="InterPro" id="IPR056884">
    <property type="entry name" value="NPHP3-like_N"/>
</dbReference>
<proteinExistence type="predicted"/>
<feature type="region of interest" description="Disordered" evidence="2">
    <location>
        <begin position="1206"/>
        <end position="1225"/>
    </location>
</feature>
<accession>A0A507AFA4</accession>
<dbReference type="STRING" id="1093900.A0A507AFA4"/>
<evidence type="ECO:0000256" key="1">
    <source>
        <dbReference type="ARBA" id="ARBA00022737"/>
    </source>
</evidence>
<organism evidence="4 5">
    <name type="scientific">Thyridium curvatum</name>
    <dbReference type="NCBI Taxonomy" id="1093900"/>
    <lineage>
        <taxon>Eukaryota</taxon>
        <taxon>Fungi</taxon>
        <taxon>Dikarya</taxon>
        <taxon>Ascomycota</taxon>
        <taxon>Pezizomycotina</taxon>
        <taxon>Sordariomycetes</taxon>
        <taxon>Sordariomycetidae</taxon>
        <taxon>Thyridiales</taxon>
        <taxon>Thyridiaceae</taxon>
        <taxon>Thyridium</taxon>
    </lineage>
</organism>
<sequence length="1366" mass="151813">MASSVPFTVEGAHRGLPNEPILYRIRVPAHGPENSHQGQVIRYLTAPHPPKGASGMPDYRGELLTFDTVPAGDWNLGRLVATGGSVEGKFILGSTETAQLEETSGMLDAGPAWVDKEFNLVDLLDAYHKGDQADDSQDDIAHMPTDIQCMNHVSAMVLPTPESLATTVVEPEVIGVWAWQPGHAHGIADESHIYSIIQARDPGIAPRFLAHITDNDTRVIGFLLQRVMGACEAGTTDLEKCRNILSRLHALGIAYGGLLKRHSFLICDGNDTVLLQGFGGSFVTTDQEVFSSVTADDAFTRAREDFMSAPSLSEQAKFASCSSVKDVLNGLKSFQTLKKNARRTKTCMDKIHALGDNLMPYFKIIEVCCTAAQPWGNIAFRSLLLVLKLAGNFTTFFEKLCDWTDALNSLLPRYQGIYDCLCHRPTIISDRLWNSFIDLYCNLFQFFTAVARTFSNRYGSLFENGVTSWLDPPHYKDSLEQARQEKMEGTAEWLFENPTMESWMNSGVQFTETCQDTSRQRPESLLLIDGNMGSGKTVLASYLIDTLGHGASAGDFPPEELVEQHLLSDDIDTDNIVLHLTRRAEGMFLWARYLQLLAMTCAQRLGIIMSSNPRGLHGLDEMYSKIQAHIETMDEHSRSLACRAFAWVARASLTSAELREALFPDGWDIEDSSTVKFEQTLVVVSCGLLEQSINGCFRYIHLTALDYATRDSLRGGLSTGIVPKAYQGESVLAAACISYLSSKVPARPLSGQMNIDTKKDDLVRKWPLHKFAATIRLCLNAMTRDTIPKQLARRKHMAELGVSFVENQLALMAWIEAICLINDLASLDSSWGNILHQSPSEIWGDITAFTKSRFFRNTSAAHIQRLAPELERNEDGVSVCTENAMFSVSMCNSDASQVGVLSVFPNRSFRVGWENRRDIPCHADPLEWKSAGQLRLPSAPKTTADFTETSNGWLATYEIFRVLETHSESTALLTVHLDVRNIEVCLRQSLRFSPLGTWKCSFPLAISPSLDKFSIFTDIYHLSADNKAYTTTFIVPDFHPKIQLAWASKTNFAVSYSYLLYWSEDSRYVAYIDSDGPGTWNESICIAIFSVHDSTSSPRLVNITTASSMGIKSSDCAFHPCRCIFMYQTAFATYLWHFDRPESQPYQFHRAPLTGLNIRSCISFSQCGQYVAIAHQGQPRPQYLALPERNSNLNMSMKRYFGEEHEMAGSQVQKRQRQEDDVDSERKETRIATLGFCLPAPVISSNAIVTCDSASGTAASVVQANTGSVVLASMTEESMRIVPLLRLPNGLPTVSTIPTVSFNSVHDNTTVGQCKVILTAAPNTVYKSDKRAAVSELPLVAWKDIRALRVERIPYSLERTSMTEDN</sequence>
<evidence type="ECO:0000313" key="5">
    <source>
        <dbReference type="Proteomes" id="UP000319257"/>
    </source>
</evidence>
<feature type="compositionally biased region" description="Basic and acidic residues" evidence="2">
    <location>
        <begin position="1216"/>
        <end position="1225"/>
    </location>
</feature>
<name>A0A507AFA4_9PEZI</name>
<dbReference type="PANTHER" id="PTHR10039:SF14">
    <property type="entry name" value="NACHT DOMAIN-CONTAINING PROTEIN"/>
    <property type="match status" value="1"/>
</dbReference>
<keyword evidence="5" id="KW-1185">Reference proteome</keyword>
<gene>
    <name evidence="4" type="ORF">E0L32_010769</name>
</gene>
<evidence type="ECO:0000313" key="4">
    <source>
        <dbReference type="EMBL" id="TPX07272.1"/>
    </source>
</evidence>
<evidence type="ECO:0000259" key="3">
    <source>
        <dbReference type="Pfam" id="PF24883"/>
    </source>
</evidence>
<dbReference type="Proteomes" id="UP000319257">
    <property type="component" value="Unassembled WGS sequence"/>
</dbReference>
<keyword evidence="1" id="KW-0677">Repeat</keyword>
<dbReference type="InParanoid" id="A0A507AFA4"/>